<evidence type="ECO:0000313" key="2">
    <source>
        <dbReference type="EMBL" id="GGJ51882.1"/>
    </source>
</evidence>
<evidence type="ECO:0000313" key="3">
    <source>
        <dbReference type="Proteomes" id="UP000657574"/>
    </source>
</evidence>
<organism evidence="2 3">
    <name type="scientific">Streptomyces brasiliensis</name>
    <dbReference type="NCBI Taxonomy" id="1954"/>
    <lineage>
        <taxon>Bacteria</taxon>
        <taxon>Bacillati</taxon>
        <taxon>Actinomycetota</taxon>
        <taxon>Actinomycetes</taxon>
        <taxon>Kitasatosporales</taxon>
        <taxon>Streptomycetaceae</taxon>
        <taxon>Streptomyces</taxon>
    </lineage>
</organism>
<keyword evidence="1" id="KW-0472">Membrane</keyword>
<dbReference type="RefSeq" id="WP_189315687.1">
    <property type="nucleotide sequence ID" value="NZ_BMQA01000041.1"/>
</dbReference>
<feature type="transmembrane region" description="Helical" evidence="1">
    <location>
        <begin position="103"/>
        <end position="122"/>
    </location>
</feature>
<dbReference type="Proteomes" id="UP000657574">
    <property type="component" value="Unassembled WGS sequence"/>
</dbReference>
<evidence type="ECO:0000256" key="1">
    <source>
        <dbReference type="SAM" id="Phobius"/>
    </source>
</evidence>
<comment type="caution">
    <text evidence="2">The sequence shown here is derived from an EMBL/GenBank/DDBJ whole genome shotgun (WGS) entry which is preliminary data.</text>
</comment>
<sequence length="152" mass="16460">MNSPHAETALRGLAACCAVGNAVLHTLLVPHHLEEMFYIGVLFAVGSAVMFMVAVALVVMKRPSVAWLTGAIVSLGMIVGFALSRTIGLPDGYYESGWEPPYGPLSLLVEGLFAFAFLAWLGDRTARSATPRLRYRAGRERAPMEQGASKHW</sequence>
<reference evidence="2" key="2">
    <citation type="submission" date="2020-09" db="EMBL/GenBank/DDBJ databases">
        <authorList>
            <person name="Sun Q."/>
            <person name="Ohkuma M."/>
        </authorList>
    </citation>
    <scope>NUCLEOTIDE SEQUENCE</scope>
    <source>
        <strain evidence="2">JCM 3086</strain>
    </source>
</reference>
<dbReference type="AlphaFoldDB" id="A0A917L886"/>
<feature type="transmembrane region" description="Helical" evidence="1">
    <location>
        <begin position="65"/>
        <end position="83"/>
    </location>
</feature>
<keyword evidence="1" id="KW-0812">Transmembrane</keyword>
<keyword evidence="1" id="KW-1133">Transmembrane helix</keyword>
<keyword evidence="3" id="KW-1185">Reference proteome</keyword>
<accession>A0A917L886</accession>
<feature type="transmembrane region" description="Helical" evidence="1">
    <location>
        <begin position="36"/>
        <end position="58"/>
    </location>
</feature>
<dbReference type="EMBL" id="BMQA01000041">
    <property type="protein sequence ID" value="GGJ51882.1"/>
    <property type="molecule type" value="Genomic_DNA"/>
</dbReference>
<gene>
    <name evidence="2" type="ORF">GCM10010121_073530</name>
</gene>
<reference evidence="2" key="1">
    <citation type="journal article" date="2014" name="Int. J. Syst. Evol. Microbiol.">
        <title>Complete genome sequence of Corynebacterium casei LMG S-19264T (=DSM 44701T), isolated from a smear-ripened cheese.</title>
        <authorList>
            <consortium name="US DOE Joint Genome Institute (JGI-PGF)"/>
            <person name="Walter F."/>
            <person name="Albersmeier A."/>
            <person name="Kalinowski J."/>
            <person name="Ruckert C."/>
        </authorList>
    </citation>
    <scope>NUCLEOTIDE SEQUENCE</scope>
    <source>
        <strain evidence="2">JCM 3086</strain>
    </source>
</reference>
<name>A0A917L886_9ACTN</name>
<proteinExistence type="predicted"/>
<protein>
    <submittedName>
        <fullName evidence="2">Uncharacterized protein</fullName>
    </submittedName>
</protein>